<sequence length="66" mass="7836">MTFCFGWRSLWIIVFLLYESPSDYNIPFKGYFSVSERSINLSKIYNYSWLSIPISLQCKLTEIVNL</sequence>
<protein>
    <submittedName>
        <fullName evidence="1">Uncharacterized protein</fullName>
    </submittedName>
</protein>
<accession>A0A8S5N1J1</accession>
<proteinExistence type="predicted"/>
<reference evidence="1" key="1">
    <citation type="journal article" date="2021" name="Proc. Natl. Acad. Sci. U.S.A.">
        <title>A Catalog of Tens of Thousands of Viruses from Human Metagenomes Reveals Hidden Associations with Chronic Diseases.</title>
        <authorList>
            <person name="Tisza M.J."/>
            <person name="Buck C.B."/>
        </authorList>
    </citation>
    <scope>NUCLEOTIDE SEQUENCE</scope>
    <source>
        <strain evidence="1">CtYJD4</strain>
    </source>
</reference>
<evidence type="ECO:0000313" key="1">
    <source>
        <dbReference type="EMBL" id="DAD88003.1"/>
    </source>
</evidence>
<dbReference type="EMBL" id="BK015033">
    <property type="protein sequence ID" value="DAD88003.1"/>
    <property type="molecule type" value="Genomic_DNA"/>
</dbReference>
<name>A0A8S5N1J1_9CAUD</name>
<organism evidence="1">
    <name type="scientific">Siphoviridae sp. ctYJD4</name>
    <dbReference type="NCBI Taxonomy" id="2826375"/>
    <lineage>
        <taxon>Viruses</taxon>
        <taxon>Duplodnaviria</taxon>
        <taxon>Heunggongvirae</taxon>
        <taxon>Uroviricota</taxon>
        <taxon>Caudoviricetes</taxon>
    </lineage>
</organism>